<feature type="transmembrane region" description="Helical" evidence="1">
    <location>
        <begin position="6"/>
        <end position="30"/>
    </location>
</feature>
<dbReference type="Proteomes" id="UP000680865">
    <property type="component" value="Unassembled WGS sequence"/>
</dbReference>
<keyword evidence="3" id="KW-1185">Reference proteome</keyword>
<comment type="caution">
    <text evidence="2">The sequence shown here is derived from an EMBL/GenBank/DDBJ whole genome shotgun (WGS) entry which is preliminary data.</text>
</comment>
<organism evidence="2 3">
    <name type="scientific">Winogradskya consettensis</name>
    <dbReference type="NCBI Taxonomy" id="113560"/>
    <lineage>
        <taxon>Bacteria</taxon>
        <taxon>Bacillati</taxon>
        <taxon>Actinomycetota</taxon>
        <taxon>Actinomycetes</taxon>
        <taxon>Micromonosporales</taxon>
        <taxon>Micromonosporaceae</taxon>
        <taxon>Winogradskya</taxon>
    </lineage>
</organism>
<keyword evidence="1" id="KW-1133">Transmembrane helix</keyword>
<proteinExistence type="predicted"/>
<dbReference type="AlphaFoldDB" id="A0A919SPU4"/>
<evidence type="ECO:0000313" key="3">
    <source>
        <dbReference type="Proteomes" id="UP000680865"/>
    </source>
</evidence>
<evidence type="ECO:0000256" key="1">
    <source>
        <dbReference type="SAM" id="Phobius"/>
    </source>
</evidence>
<keyword evidence="1" id="KW-0812">Transmembrane</keyword>
<accession>A0A919SPU4</accession>
<protein>
    <submittedName>
        <fullName evidence="2">Uncharacterized protein</fullName>
    </submittedName>
</protein>
<name>A0A919SPU4_9ACTN</name>
<keyword evidence="1" id="KW-0472">Membrane</keyword>
<reference evidence="2" key="1">
    <citation type="submission" date="2021-03" db="EMBL/GenBank/DDBJ databases">
        <title>Whole genome shotgun sequence of Actinoplanes consettensis NBRC 14913.</title>
        <authorList>
            <person name="Komaki H."/>
            <person name="Tamura T."/>
        </authorList>
    </citation>
    <scope>NUCLEOTIDE SEQUENCE</scope>
    <source>
        <strain evidence="2">NBRC 14913</strain>
    </source>
</reference>
<gene>
    <name evidence="2" type="ORF">Aco04nite_52120</name>
</gene>
<sequence>MLKRNLIAAGYAVLLPLSSTIIVVLVAAGVEGTVSGIRRLARR</sequence>
<evidence type="ECO:0000313" key="2">
    <source>
        <dbReference type="EMBL" id="GIM76785.1"/>
    </source>
</evidence>
<dbReference type="RefSeq" id="WP_280519381.1">
    <property type="nucleotide sequence ID" value="NZ_BAAATW010000005.1"/>
</dbReference>
<dbReference type="EMBL" id="BOQP01000028">
    <property type="protein sequence ID" value="GIM76785.1"/>
    <property type="molecule type" value="Genomic_DNA"/>
</dbReference>